<keyword evidence="5" id="KW-1185">Reference proteome</keyword>
<dbReference type="SUPFAM" id="SSF82171">
    <property type="entry name" value="DPP6 N-terminal domain-like"/>
    <property type="match status" value="1"/>
</dbReference>
<dbReference type="Gene3D" id="2.130.10.10">
    <property type="entry name" value="YVTN repeat-like/Quinoprotein amine dehydrogenase"/>
    <property type="match status" value="2"/>
</dbReference>
<dbReference type="Pfam" id="PF00400">
    <property type="entry name" value="WD40"/>
    <property type="match status" value="3"/>
</dbReference>
<dbReference type="SMART" id="SM00320">
    <property type="entry name" value="WD40"/>
    <property type="match status" value="5"/>
</dbReference>
<dbReference type="OrthoDB" id="155665at2"/>
<comment type="caution">
    <text evidence="4">The sequence shown here is derived from an EMBL/GenBank/DDBJ whole genome shotgun (WGS) entry which is preliminary data.</text>
</comment>
<accession>A0A326UEA1</accession>
<protein>
    <submittedName>
        <fullName evidence="4">WD40 repeat protein</fullName>
    </submittedName>
</protein>
<keyword evidence="2" id="KW-0677">Repeat</keyword>
<dbReference type="InterPro" id="IPR011042">
    <property type="entry name" value="6-blade_b-propeller_TolB-like"/>
</dbReference>
<sequence>MTERHREFDAEHIDEQVEELLRAASEPTTSEDVDQRFVYDLRDILASYDEDQRSVDWAWSRIASRMAQPVSQSRIQRTKRMRRSWLADLRKVPVLRFGILVAACLLLLLVSSVAFALYQAKQNQHLSRTAEIPPSQKGATPTLVQTYATSEAPVYSLEWSPDGKHIVAVIGDTVKSWNALTGSDEKVYPLPRLQGAITDVRWSPDGRLIAAGTGSQLVIWNAENRQVVRVLGAQLPGSDQLIGSILNLSWLPDGKSIEALVSVEGQMLTQMFVIWHVDDGAQQRVVSLNGFATSVAWSPDRSRIATEQNGKMMIWNASTLEKVASYDAVASLFAWSPDNRSLALVVPGRDQHRQVIIYDAQTGAQKLVYSGYGNVNDIADLAWSPDGSRLLSSAWLSLYITTPDGQNTRSTGLRSEFCIWNVVDGTTLYTSAEQNQFLGALAWSPDGSFFAVGESFWGGGKSKEPLAIRIWKVS</sequence>
<evidence type="ECO:0000313" key="5">
    <source>
        <dbReference type="Proteomes" id="UP000248806"/>
    </source>
</evidence>
<gene>
    <name evidence="4" type="ORF">EI42_01004</name>
</gene>
<evidence type="ECO:0000313" key="4">
    <source>
        <dbReference type="EMBL" id="PZW36818.1"/>
    </source>
</evidence>
<dbReference type="PANTHER" id="PTHR19848:SF8">
    <property type="entry name" value="F-BOX AND WD REPEAT DOMAIN CONTAINING 7"/>
    <property type="match status" value="1"/>
</dbReference>
<feature type="transmembrane region" description="Helical" evidence="3">
    <location>
        <begin position="94"/>
        <end position="118"/>
    </location>
</feature>
<dbReference type="AlphaFoldDB" id="A0A326UEA1"/>
<dbReference type="EMBL" id="QKUF01000001">
    <property type="protein sequence ID" value="PZW36818.1"/>
    <property type="molecule type" value="Genomic_DNA"/>
</dbReference>
<evidence type="ECO:0000256" key="3">
    <source>
        <dbReference type="SAM" id="Phobius"/>
    </source>
</evidence>
<keyword evidence="3" id="KW-0812">Transmembrane</keyword>
<keyword evidence="3" id="KW-0472">Membrane</keyword>
<keyword evidence="3" id="KW-1133">Transmembrane helix</keyword>
<keyword evidence="1" id="KW-0853">WD repeat</keyword>
<dbReference type="PANTHER" id="PTHR19848">
    <property type="entry name" value="WD40 REPEAT PROTEIN"/>
    <property type="match status" value="1"/>
</dbReference>
<evidence type="ECO:0000256" key="1">
    <source>
        <dbReference type="ARBA" id="ARBA00022574"/>
    </source>
</evidence>
<dbReference type="RefSeq" id="WP_111319398.1">
    <property type="nucleotide sequence ID" value="NZ_BIFX01000001.1"/>
</dbReference>
<name>A0A326UEA1_THEHA</name>
<evidence type="ECO:0000256" key="2">
    <source>
        <dbReference type="ARBA" id="ARBA00022737"/>
    </source>
</evidence>
<organism evidence="4 5">
    <name type="scientific">Thermosporothrix hazakensis</name>
    <dbReference type="NCBI Taxonomy" id="644383"/>
    <lineage>
        <taxon>Bacteria</taxon>
        <taxon>Bacillati</taxon>
        <taxon>Chloroflexota</taxon>
        <taxon>Ktedonobacteria</taxon>
        <taxon>Ktedonobacterales</taxon>
        <taxon>Thermosporotrichaceae</taxon>
        <taxon>Thermosporothrix</taxon>
    </lineage>
</organism>
<dbReference type="InterPro" id="IPR001680">
    <property type="entry name" value="WD40_rpt"/>
</dbReference>
<proteinExistence type="predicted"/>
<reference evidence="4 5" key="1">
    <citation type="submission" date="2018-06" db="EMBL/GenBank/DDBJ databases">
        <title>Genomic Encyclopedia of Archaeal and Bacterial Type Strains, Phase II (KMG-II): from individual species to whole genera.</title>
        <authorList>
            <person name="Goeker M."/>
        </authorList>
    </citation>
    <scope>NUCLEOTIDE SEQUENCE [LARGE SCALE GENOMIC DNA]</scope>
    <source>
        <strain evidence="4 5">ATCC BAA-1881</strain>
    </source>
</reference>
<dbReference type="InterPro" id="IPR015943">
    <property type="entry name" value="WD40/YVTN_repeat-like_dom_sf"/>
</dbReference>
<dbReference type="Gene3D" id="2.120.10.30">
    <property type="entry name" value="TolB, C-terminal domain"/>
    <property type="match status" value="1"/>
</dbReference>
<dbReference type="Proteomes" id="UP000248806">
    <property type="component" value="Unassembled WGS sequence"/>
</dbReference>